<dbReference type="EMBL" id="CAADFH010000036">
    <property type="protein sequence ID" value="VFJ94015.1"/>
    <property type="molecule type" value="Genomic_DNA"/>
</dbReference>
<gene>
    <name evidence="2" type="ORF">BECKLFY1418A_GA0070994_103618</name>
</gene>
<evidence type="ECO:0000256" key="1">
    <source>
        <dbReference type="SAM" id="MobiDB-lite"/>
    </source>
</evidence>
<feature type="compositionally biased region" description="Basic and acidic residues" evidence="1">
    <location>
        <begin position="179"/>
        <end position="188"/>
    </location>
</feature>
<feature type="compositionally biased region" description="Low complexity" evidence="1">
    <location>
        <begin position="19"/>
        <end position="30"/>
    </location>
</feature>
<feature type="region of interest" description="Disordered" evidence="1">
    <location>
        <begin position="1"/>
        <end position="33"/>
    </location>
</feature>
<accession>A0A450UNB2</accession>
<feature type="compositionally biased region" description="Polar residues" evidence="1">
    <location>
        <begin position="1"/>
        <end position="12"/>
    </location>
</feature>
<dbReference type="AlphaFoldDB" id="A0A450UNB2"/>
<feature type="compositionally biased region" description="Pro residues" evidence="1">
    <location>
        <begin position="228"/>
        <end position="240"/>
    </location>
</feature>
<sequence>MAQLTPSPQPTGNRCGHNPTAPRAFAPPAAHQSRPPILTRITERLFEYFHRPELIPSLNLANGSPRNQRSERREACILVMDALFHYLDLVKLIVGIPLKDGGVRGIPMEKIAEMTGMGLRRVERAMHDLVAAGMVSVHRFCNQVEPDKYIGYPAIRVIPTTVFSLFGLDVILKQERNRATQRRNEAKNRQAPNPGPGLLALGCPSDPVWPEQTSRRLNRKANWQNRKPNPPPLPPAAPRR</sequence>
<name>A0A450UNB2_9GAMM</name>
<organism evidence="2">
    <name type="scientific">Candidatus Kentrum sp. LFY</name>
    <dbReference type="NCBI Taxonomy" id="2126342"/>
    <lineage>
        <taxon>Bacteria</taxon>
        <taxon>Pseudomonadati</taxon>
        <taxon>Pseudomonadota</taxon>
        <taxon>Gammaproteobacteria</taxon>
        <taxon>Candidatus Kentrum</taxon>
    </lineage>
</organism>
<reference evidence="2" key="1">
    <citation type="submission" date="2019-02" db="EMBL/GenBank/DDBJ databases">
        <authorList>
            <person name="Gruber-Vodicka R. H."/>
            <person name="Seah K. B. B."/>
        </authorList>
    </citation>
    <scope>NUCLEOTIDE SEQUENCE</scope>
    <source>
        <strain evidence="2">BECK_M6</strain>
    </source>
</reference>
<proteinExistence type="predicted"/>
<protein>
    <submittedName>
        <fullName evidence="2">Uncharacterized protein</fullName>
    </submittedName>
</protein>
<feature type="region of interest" description="Disordered" evidence="1">
    <location>
        <begin position="179"/>
        <end position="240"/>
    </location>
</feature>
<evidence type="ECO:0000313" key="2">
    <source>
        <dbReference type="EMBL" id="VFJ94015.1"/>
    </source>
</evidence>